<keyword evidence="2" id="KW-0408">Iron</keyword>
<feature type="domain" description="4Fe-4S ferredoxin-type" evidence="4">
    <location>
        <begin position="305"/>
        <end position="333"/>
    </location>
</feature>
<dbReference type="InterPro" id="IPR017900">
    <property type="entry name" value="4Fe4S_Fe_S_CS"/>
</dbReference>
<evidence type="ECO:0000313" key="5">
    <source>
        <dbReference type="EMBL" id="KTE91110.1"/>
    </source>
</evidence>
<dbReference type="PROSITE" id="PS00198">
    <property type="entry name" value="4FE4S_FER_1"/>
    <property type="match status" value="1"/>
</dbReference>
<comment type="caution">
    <text evidence="5">The sequence shown here is derived from an EMBL/GenBank/DDBJ whole genome shotgun (WGS) entry which is preliminary data.</text>
</comment>
<keyword evidence="1" id="KW-0479">Metal-binding</keyword>
<dbReference type="OrthoDB" id="5422255at2"/>
<feature type="domain" description="4Fe-4S ferredoxin-type" evidence="4">
    <location>
        <begin position="275"/>
        <end position="304"/>
    </location>
</feature>
<dbReference type="InterPro" id="IPR017896">
    <property type="entry name" value="4Fe4S_Fe-S-bd"/>
</dbReference>
<evidence type="ECO:0000256" key="3">
    <source>
        <dbReference type="ARBA" id="ARBA00023014"/>
    </source>
</evidence>
<dbReference type="Pfam" id="PF13237">
    <property type="entry name" value="Fer4_10"/>
    <property type="match status" value="1"/>
</dbReference>
<dbReference type="GO" id="GO:0046872">
    <property type="term" value="F:metal ion binding"/>
    <property type="evidence" value="ECO:0007669"/>
    <property type="project" value="UniProtKB-KW"/>
</dbReference>
<gene>
    <name evidence="5" type="ORF">AT727_05795</name>
</gene>
<dbReference type="EMBL" id="LOCK01000028">
    <property type="protein sequence ID" value="KTE91110.1"/>
    <property type="molecule type" value="Genomic_DNA"/>
</dbReference>
<protein>
    <recommendedName>
        <fullName evidence="4">4Fe-4S ferredoxin-type domain-containing protein</fullName>
    </recommendedName>
</protein>
<reference evidence="5 6" key="1">
    <citation type="submission" date="2015-12" db="EMBL/GenBank/DDBJ databases">
        <title>Draft Genome Sequence of Desulfitobacterium hafniense Strain DH, a Sulfate-reducing Bacterium Isolated from Paddy Soils.</title>
        <authorList>
            <person name="Bao P."/>
            <person name="Zhang X."/>
            <person name="Li G."/>
        </authorList>
    </citation>
    <scope>NUCLEOTIDE SEQUENCE [LARGE SCALE GENOMIC DNA]</scope>
    <source>
        <strain evidence="5 6">DH</strain>
    </source>
</reference>
<evidence type="ECO:0000256" key="1">
    <source>
        <dbReference type="ARBA" id="ARBA00022723"/>
    </source>
</evidence>
<name>A0A0W1JHY7_DESHA</name>
<proteinExistence type="predicted"/>
<dbReference type="SUPFAM" id="SSF54862">
    <property type="entry name" value="4Fe-4S ferredoxins"/>
    <property type="match status" value="1"/>
</dbReference>
<sequence length="362" mass="40930">MINRVEGVYEKLRDRFNALGFGYAPTQSGVEFALLKRFFSPADARHMLEMPMDQFFAAEDYANISGRKEDEAAEILDDMSKRGLIFRTRPEGQPPQFRLMPVAHGLYEFNLNHVEPEWYEKNVQHFGESWGKQWYGAGIPFYRSVPIHNEVVMNNEVMPYDDAEQQIGRHTVFAVAPCICRITTEMGGGPADERREICLVFDEMAEFYIENGIGRKITLEEAVRIIRESRELGLVIQTANSKASEIMCSCSLVQCGILKAAKFFGGAATAYISHYRLVEDREKCRGCGVCVAKCPMQSITLTDGNIARADANCVACGQCVDRCPNQARILVKKPEADIRELPTTLYDCYVEMQQLRKESGQI</sequence>
<dbReference type="AlphaFoldDB" id="A0A0W1JHY7"/>
<organism evidence="5 6">
    <name type="scientific">Desulfitobacterium hafniense</name>
    <name type="common">Desulfitobacterium frappieri</name>
    <dbReference type="NCBI Taxonomy" id="49338"/>
    <lineage>
        <taxon>Bacteria</taxon>
        <taxon>Bacillati</taxon>
        <taxon>Bacillota</taxon>
        <taxon>Clostridia</taxon>
        <taxon>Eubacteriales</taxon>
        <taxon>Desulfitobacteriaceae</taxon>
        <taxon>Desulfitobacterium</taxon>
    </lineage>
</organism>
<dbReference type="RefSeq" id="WP_058491410.1">
    <property type="nucleotide sequence ID" value="NZ_LOCK01000028.1"/>
</dbReference>
<dbReference type="Gene3D" id="3.30.70.20">
    <property type="match status" value="1"/>
</dbReference>
<keyword evidence="3" id="KW-0411">Iron-sulfur</keyword>
<dbReference type="Proteomes" id="UP000054623">
    <property type="component" value="Unassembled WGS sequence"/>
</dbReference>
<evidence type="ECO:0000256" key="2">
    <source>
        <dbReference type="ARBA" id="ARBA00023004"/>
    </source>
</evidence>
<accession>A0A0W1JHY7</accession>
<dbReference type="PROSITE" id="PS51379">
    <property type="entry name" value="4FE4S_FER_2"/>
    <property type="match status" value="2"/>
</dbReference>
<dbReference type="GO" id="GO:0051536">
    <property type="term" value="F:iron-sulfur cluster binding"/>
    <property type="evidence" value="ECO:0007669"/>
    <property type="project" value="UniProtKB-KW"/>
</dbReference>
<evidence type="ECO:0000259" key="4">
    <source>
        <dbReference type="PROSITE" id="PS51379"/>
    </source>
</evidence>
<evidence type="ECO:0000313" key="6">
    <source>
        <dbReference type="Proteomes" id="UP000054623"/>
    </source>
</evidence>